<feature type="signal peptide" evidence="2">
    <location>
        <begin position="1"/>
        <end position="24"/>
    </location>
</feature>
<name>A0ABR3WAG8_9PEZI</name>
<gene>
    <name evidence="3" type="ORF">Daus18300_010377</name>
</gene>
<feature type="transmembrane region" description="Helical" evidence="1">
    <location>
        <begin position="151"/>
        <end position="171"/>
    </location>
</feature>
<feature type="chain" id="PRO_5045517530" evidence="2">
    <location>
        <begin position="25"/>
        <end position="308"/>
    </location>
</feature>
<keyword evidence="4" id="KW-1185">Reference proteome</keyword>
<proteinExistence type="predicted"/>
<feature type="transmembrane region" description="Helical" evidence="1">
    <location>
        <begin position="239"/>
        <end position="261"/>
    </location>
</feature>
<keyword evidence="1" id="KW-1133">Transmembrane helix</keyword>
<feature type="transmembrane region" description="Helical" evidence="1">
    <location>
        <begin position="183"/>
        <end position="204"/>
    </location>
</feature>
<feature type="transmembrane region" description="Helical" evidence="1">
    <location>
        <begin position="70"/>
        <end position="95"/>
    </location>
</feature>
<feature type="transmembrane region" description="Helical" evidence="1">
    <location>
        <begin position="118"/>
        <end position="139"/>
    </location>
</feature>
<evidence type="ECO:0000256" key="2">
    <source>
        <dbReference type="SAM" id="SignalP"/>
    </source>
</evidence>
<evidence type="ECO:0000313" key="3">
    <source>
        <dbReference type="EMBL" id="KAL1857404.1"/>
    </source>
</evidence>
<dbReference type="EMBL" id="JAWRVE010000114">
    <property type="protein sequence ID" value="KAL1857404.1"/>
    <property type="molecule type" value="Genomic_DNA"/>
</dbReference>
<keyword evidence="1" id="KW-0472">Membrane</keyword>
<comment type="caution">
    <text evidence="3">The sequence shown here is derived from an EMBL/GenBank/DDBJ whole genome shotgun (WGS) entry which is preliminary data.</text>
</comment>
<organism evidence="3 4">
    <name type="scientific">Diaporthe australafricana</name>
    <dbReference type="NCBI Taxonomy" id="127596"/>
    <lineage>
        <taxon>Eukaryota</taxon>
        <taxon>Fungi</taxon>
        <taxon>Dikarya</taxon>
        <taxon>Ascomycota</taxon>
        <taxon>Pezizomycotina</taxon>
        <taxon>Sordariomycetes</taxon>
        <taxon>Sordariomycetidae</taxon>
        <taxon>Diaporthales</taxon>
        <taxon>Diaporthaceae</taxon>
        <taxon>Diaporthe</taxon>
    </lineage>
</organism>
<evidence type="ECO:0000313" key="4">
    <source>
        <dbReference type="Proteomes" id="UP001583177"/>
    </source>
</evidence>
<keyword evidence="1" id="KW-0812">Transmembrane</keyword>
<evidence type="ECO:0000256" key="1">
    <source>
        <dbReference type="SAM" id="Phobius"/>
    </source>
</evidence>
<keyword evidence="2" id="KW-0732">Signal</keyword>
<reference evidence="3 4" key="1">
    <citation type="journal article" date="2024" name="IMA Fungus">
        <title>IMA Genome - F19 : A genome assembly and annotation guide to empower mycologists, including annotated draft genome sequences of Ceratocystis pirilliformis, Diaporthe australafricana, Fusarium ophioides, Paecilomyces lecythidis, and Sporothrix stenoceras.</title>
        <authorList>
            <person name="Aylward J."/>
            <person name="Wilson A.M."/>
            <person name="Visagie C.M."/>
            <person name="Spraker J."/>
            <person name="Barnes I."/>
            <person name="Buitendag C."/>
            <person name="Ceriani C."/>
            <person name="Del Mar Angel L."/>
            <person name="du Plessis D."/>
            <person name="Fuchs T."/>
            <person name="Gasser K."/>
            <person name="Kramer D."/>
            <person name="Li W."/>
            <person name="Munsamy K."/>
            <person name="Piso A."/>
            <person name="Price J.L."/>
            <person name="Sonnekus B."/>
            <person name="Thomas C."/>
            <person name="van der Nest A."/>
            <person name="van Dijk A."/>
            <person name="van Heerden A."/>
            <person name="van Vuuren N."/>
            <person name="Yilmaz N."/>
            <person name="Duong T.A."/>
            <person name="van der Merwe N.A."/>
            <person name="Wingfield M.J."/>
            <person name="Wingfield B.D."/>
        </authorList>
    </citation>
    <scope>NUCLEOTIDE SEQUENCE [LARGE SCALE GENOMIC DNA]</scope>
    <source>
        <strain evidence="3 4">CMW 18300</strain>
    </source>
</reference>
<accession>A0ABR3WAG8</accession>
<dbReference type="Proteomes" id="UP001583177">
    <property type="component" value="Unassembled WGS sequence"/>
</dbReference>
<feature type="transmembrane region" description="Helical" evidence="1">
    <location>
        <begin position="273"/>
        <end position="293"/>
    </location>
</feature>
<protein>
    <submittedName>
        <fullName evidence="3">Uncharacterized protein</fullName>
    </submittedName>
</protein>
<sequence>MPTPANILKRSALALPFFILATICFREMDVDLLAANNQPFIKTRQLTWPGGSVPMLWDVFHIDFLDESGLLIFIAQLFGIGNIGPIFYGLCYVFCPSATELSRLSAEAQPSSALPKGAIWPLLPLLLLFHNSHVFGMYLASDFSTRQLWTLLWQFSPAWIGICFFAAPRILDLNSPSKRKSYLSSPTFVLLILSLVSAVVWITLLVADPYSLSTLLIPEAGAQVGFVEHSRRALQIDELSSVGAAYLWLVYLFFDLSSAGLADLSWVVTRTALLPMVAVLAGPGAAVAVGWSLRERKLSTVSQNKPQE</sequence>